<sequence>MPRRLFQLMLPLCLCLCSGSALAACPDAPAGLRDIEANGYYSDAHYSIVDPVLKAKNEAAVKPFSDYLANVSANADRYIANGDSAAGQCALKWLDRWAVDGAMLGKVVSSQAQYERKWTLAGVALAYIKLRPLAEPSQRTHIDAWLPQLADASLAFFDDPRHKRNNHYYWVGLAVMATGVATGDTRYINAASKIYDSALNDIGEDGSLPQELNRAGRALAYHNYALAPLVMMAELSRLNHDDWYQRRHKRLQKLAQLVLSGIADPAWFVEKTGAQQEIPKGGILGWIAFYRQTAPELTAQSQELMVQAPFRYAQLGGNLSVLAEKHFFEQP</sequence>
<keyword evidence="6" id="KW-1185">Reference proteome</keyword>
<dbReference type="RefSeq" id="WP_052134456.1">
    <property type="nucleotide sequence ID" value="NZ_CP009962.1"/>
</dbReference>
<dbReference type="AlphaFoldDB" id="A0A0A1F8Z2"/>
<protein>
    <submittedName>
        <fullName evidence="5">Alginate lyase</fullName>
        <ecNumber evidence="5">4.2.2.3</ecNumber>
    </submittedName>
</protein>
<reference evidence="6" key="1">
    <citation type="journal article" date="2014" name="Soil Biol. Biochem.">
        <title>Structure and function of bacterial communities in ageing soils: Insights from the Mendocino ecological staircase.</title>
        <authorList>
            <person name="Uroz S."/>
            <person name="Tech J.J."/>
            <person name="Sawaya N.A."/>
            <person name="Frey-Klett P."/>
            <person name="Leveau J.H.J."/>
        </authorList>
    </citation>
    <scope>NUCLEOTIDE SEQUENCE [LARGE SCALE GENOMIC DNA]</scope>
    <source>
        <strain evidence="6">Cal35</strain>
    </source>
</reference>
<dbReference type="Pfam" id="PF05426">
    <property type="entry name" value="Alginate_lyase"/>
    <property type="match status" value="1"/>
</dbReference>
<keyword evidence="1 3" id="KW-0732">Signal</keyword>
<feature type="signal peptide" evidence="3">
    <location>
        <begin position="1"/>
        <end position="23"/>
    </location>
</feature>
<dbReference type="GO" id="GO:0045135">
    <property type="term" value="F:poly(beta-D-mannuronate) lyase activity"/>
    <property type="evidence" value="ECO:0007669"/>
    <property type="project" value="UniProtKB-EC"/>
</dbReference>
<dbReference type="Proteomes" id="UP000030302">
    <property type="component" value="Chromosome"/>
</dbReference>
<dbReference type="PROSITE" id="PS51257">
    <property type="entry name" value="PROKAR_LIPOPROTEIN"/>
    <property type="match status" value="1"/>
</dbReference>
<keyword evidence="2 5" id="KW-0456">Lyase</keyword>
<dbReference type="EC" id="4.2.2.3" evidence="5"/>
<dbReference type="HOGENOM" id="CLU_064286_0_0_4"/>
<dbReference type="InterPro" id="IPR008397">
    <property type="entry name" value="Alginate_lyase_dom"/>
</dbReference>
<accession>A0A0A1F8Z2</accession>
<gene>
    <name evidence="5" type="ORF">LT85_0132</name>
</gene>
<dbReference type="Gene3D" id="1.50.10.100">
    <property type="entry name" value="Chondroitin AC/alginate lyase"/>
    <property type="match status" value="1"/>
</dbReference>
<dbReference type="STRING" id="279058.LT85_0132"/>
<dbReference type="SUPFAM" id="SSF48230">
    <property type="entry name" value="Chondroitin AC/alginate lyase"/>
    <property type="match status" value="1"/>
</dbReference>
<evidence type="ECO:0000313" key="6">
    <source>
        <dbReference type="Proteomes" id="UP000030302"/>
    </source>
</evidence>
<feature type="chain" id="PRO_5001983030" evidence="3">
    <location>
        <begin position="24"/>
        <end position="331"/>
    </location>
</feature>
<dbReference type="KEGG" id="care:LT85_0132"/>
<feature type="domain" description="Alginate lyase" evidence="4">
    <location>
        <begin position="35"/>
        <end position="268"/>
    </location>
</feature>
<evidence type="ECO:0000313" key="5">
    <source>
        <dbReference type="EMBL" id="AIY39292.1"/>
    </source>
</evidence>
<evidence type="ECO:0000256" key="3">
    <source>
        <dbReference type="SAM" id="SignalP"/>
    </source>
</evidence>
<evidence type="ECO:0000259" key="4">
    <source>
        <dbReference type="Pfam" id="PF05426"/>
    </source>
</evidence>
<dbReference type="GO" id="GO:0042597">
    <property type="term" value="C:periplasmic space"/>
    <property type="evidence" value="ECO:0007669"/>
    <property type="project" value="InterPro"/>
</dbReference>
<organism evidence="5 6">
    <name type="scientific">Collimonas arenae</name>
    <dbReference type="NCBI Taxonomy" id="279058"/>
    <lineage>
        <taxon>Bacteria</taxon>
        <taxon>Pseudomonadati</taxon>
        <taxon>Pseudomonadota</taxon>
        <taxon>Betaproteobacteria</taxon>
        <taxon>Burkholderiales</taxon>
        <taxon>Oxalobacteraceae</taxon>
        <taxon>Collimonas</taxon>
    </lineage>
</organism>
<evidence type="ECO:0000256" key="1">
    <source>
        <dbReference type="ARBA" id="ARBA00022729"/>
    </source>
</evidence>
<dbReference type="EMBL" id="CP009962">
    <property type="protein sequence ID" value="AIY39292.1"/>
    <property type="molecule type" value="Genomic_DNA"/>
</dbReference>
<proteinExistence type="predicted"/>
<name>A0A0A1F8Z2_9BURK</name>
<dbReference type="OrthoDB" id="6972889at2"/>
<evidence type="ECO:0000256" key="2">
    <source>
        <dbReference type="ARBA" id="ARBA00023239"/>
    </source>
</evidence>
<dbReference type="InterPro" id="IPR008929">
    <property type="entry name" value="Chondroitin_lyas"/>
</dbReference>